<dbReference type="EMBL" id="ARXZ02000004">
    <property type="protein sequence ID" value="ERI00880.1"/>
    <property type="molecule type" value="Genomic_DNA"/>
</dbReference>
<evidence type="ECO:0000313" key="1">
    <source>
        <dbReference type="EMBL" id="ERI00880.1"/>
    </source>
</evidence>
<accession>A0AAN4KQH0</accession>
<reference evidence="1 2" key="1">
    <citation type="journal article" date="2013" name="Genome Announc.">
        <title>Draft Genome Sequence of Bacillus thuringiensis var. thuringiensis Strain T01-328, a Brazilian Isolate That Produces a Soluble Pesticide Protein, Cry1Ia.</title>
        <authorList>
            <person name="Varani A.M."/>
            <person name="Lemos M.V."/>
            <person name="Fernandes C.C."/>
            <person name="Lemos E.G."/>
            <person name="Alves E.C."/>
            <person name="Desiderio J.A."/>
        </authorList>
    </citation>
    <scope>NUCLEOTIDE SEQUENCE [LARGE SCALE GENOMIC DNA]</scope>
    <source>
        <strain evidence="1 2">T01-328</strain>
    </source>
</reference>
<dbReference type="AlphaFoldDB" id="A0AAN4KQH0"/>
<evidence type="ECO:0000313" key="2">
    <source>
        <dbReference type="Proteomes" id="UP000013487"/>
    </source>
</evidence>
<gene>
    <name evidence="1" type="ORF">BTCBT_002435</name>
</gene>
<name>A0AAN4KQH0_BACTU</name>
<dbReference type="Proteomes" id="UP000013487">
    <property type="component" value="Unassembled WGS sequence"/>
</dbReference>
<organism evidence="1 2">
    <name type="scientific">Bacillus thuringiensis T01-328</name>
    <dbReference type="NCBI Taxonomy" id="1324966"/>
    <lineage>
        <taxon>Bacteria</taxon>
        <taxon>Bacillati</taxon>
        <taxon>Bacillota</taxon>
        <taxon>Bacilli</taxon>
        <taxon>Bacillales</taxon>
        <taxon>Bacillaceae</taxon>
        <taxon>Bacillus</taxon>
        <taxon>Bacillus cereus group</taxon>
    </lineage>
</organism>
<sequence length="69" mass="8400">MRPRKFEYLFSIKVFYRDKTEDLNVTVHNRKKMSDEKDFYKIAEMITKDLNADKVVIIGWKFLRAKRAL</sequence>
<comment type="caution">
    <text evidence="1">The sequence shown here is derived from an EMBL/GenBank/DDBJ whole genome shotgun (WGS) entry which is preliminary data.</text>
</comment>
<proteinExistence type="predicted"/>
<protein>
    <submittedName>
        <fullName evidence="1">Uncharacterized protein</fullName>
    </submittedName>
</protein>